<organism evidence="2 3">
    <name type="scientific">Lusitaniella coriacea LEGE 07157</name>
    <dbReference type="NCBI Taxonomy" id="945747"/>
    <lineage>
        <taxon>Bacteria</taxon>
        <taxon>Bacillati</taxon>
        <taxon>Cyanobacteriota</taxon>
        <taxon>Cyanophyceae</taxon>
        <taxon>Spirulinales</taxon>
        <taxon>Lusitaniellaceae</taxon>
        <taxon>Lusitaniella</taxon>
    </lineage>
</organism>
<keyword evidence="1" id="KW-0812">Transmembrane</keyword>
<dbReference type="EMBL" id="JADEWZ010000013">
    <property type="protein sequence ID" value="MBE9116340.1"/>
    <property type="molecule type" value="Genomic_DNA"/>
</dbReference>
<feature type="transmembrane region" description="Helical" evidence="1">
    <location>
        <begin position="98"/>
        <end position="123"/>
    </location>
</feature>
<protein>
    <submittedName>
        <fullName evidence="2">Actin-binding WH2 domain-containing protein</fullName>
    </submittedName>
</protein>
<comment type="caution">
    <text evidence="2">The sequence shown here is derived from an EMBL/GenBank/DDBJ whole genome shotgun (WGS) entry which is preliminary data.</text>
</comment>
<keyword evidence="1" id="KW-1133">Transmembrane helix</keyword>
<reference evidence="2" key="1">
    <citation type="submission" date="2020-10" db="EMBL/GenBank/DDBJ databases">
        <authorList>
            <person name="Castelo-Branco R."/>
            <person name="Eusebio N."/>
            <person name="Adriana R."/>
            <person name="Vieira A."/>
            <person name="Brugerolle De Fraissinette N."/>
            <person name="Rezende De Castro R."/>
            <person name="Schneider M.P."/>
            <person name="Vasconcelos V."/>
            <person name="Leao P.N."/>
        </authorList>
    </citation>
    <scope>NUCLEOTIDE SEQUENCE</scope>
    <source>
        <strain evidence="2">LEGE 07157</strain>
    </source>
</reference>
<feature type="transmembrane region" description="Helical" evidence="1">
    <location>
        <begin position="31"/>
        <end position="60"/>
    </location>
</feature>
<keyword evidence="1" id="KW-0472">Membrane</keyword>
<keyword evidence="3" id="KW-1185">Reference proteome</keyword>
<accession>A0A8J7JAK5</accession>
<feature type="transmembrane region" description="Helical" evidence="1">
    <location>
        <begin position="172"/>
        <end position="190"/>
    </location>
</feature>
<feature type="transmembrane region" description="Helical" evidence="1">
    <location>
        <begin position="129"/>
        <end position="151"/>
    </location>
</feature>
<gene>
    <name evidence="2" type="ORF">IQ249_10565</name>
</gene>
<dbReference type="Proteomes" id="UP000654482">
    <property type="component" value="Unassembled WGS sequence"/>
</dbReference>
<name>A0A8J7JAK5_9CYAN</name>
<feature type="transmembrane region" description="Helical" evidence="1">
    <location>
        <begin position="66"/>
        <end position="86"/>
    </location>
</feature>
<evidence type="ECO:0000313" key="2">
    <source>
        <dbReference type="EMBL" id="MBE9116340.1"/>
    </source>
</evidence>
<sequence length="226" mass="25970">MHYFSVLMNFLRDRAQFLEDIRNSKRLEKKIIALLVCSSLFFAIYGAILGSFSGGLQIFASATKLPALYLLTLLICLPSLFFFDVVSGSKNSFAQYLALLLAAMAAMSVMLFGFAPISLFFRLSINDYIFFQLLNISILAIAGFVGIHFFYRGMLFLDEEDSKQRKYRRNVLRGWLVLYGFVGSQLAWTLRPFFGSPRLEFQLFRDIESNFYLQVFRMIMSALGFN</sequence>
<proteinExistence type="predicted"/>
<dbReference type="AlphaFoldDB" id="A0A8J7JAK5"/>
<evidence type="ECO:0000256" key="1">
    <source>
        <dbReference type="SAM" id="Phobius"/>
    </source>
</evidence>
<dbReference type="RefSeq" id="WP_194029432.1">
    <property type="nucleotide sequence ID" value="NZ_JADEWZ010000013.1"/>
</dbReference>
<evidence type="ECO:0000313" key="3">
    <source>
        <dbReference type="Proteomes" id="UP000654482"/>
    </source>
</evidence>